<dbReference type="SUPFAM" id="SSF53613">
    <property type="entry name" value="Ribokinase-like"/>
    <property type="match status" value="1"/>
</dbReference>
<feature type="domain" description="Carbohydrate kinase PfkB" evidence="7">
    <location>
        <begin position="25"/>
        <end position="326"/>
    </location>
</feature>
<sequence>MTGAASAPSQHAGSADGGPGPRALDVATFGEAMMLLVADRPGPLEDAQSFSKRTAGAETNVAIGLARLGLAVGWASRLGTDSMGRYLLREMQREGIDCSRVVCEATQRTGFQFKGRVAGGGDPPVEYHRQGSAASRFEPSQVDAGWLTGARHLHATGVFPALSPGCHATAQRTLALMREAGRSISFDPNLRPTLWPSAQHMREAINALALQADWVLPGIEEGRFLTGFDTPEAIASYYRGRGVKLVVVKLGAEGAYFDGDTAGRGRVAGFPVAQVVDTVGAGDGFAVGVISALLEGRSVPEAVRRACWIGARAVQVLGDTEGLPTRAELEAAGL</sequence>
<evidence type="ECO:0000313" key="8">
    <source>
        <dbReference type="EMBL" id="MBE7939768.1"/>
    </source>
</evidence>
<dbReference type="PANTHER" id="PTHR43085:SF1">
    <property type="entry name" value="PSEUDOURIDINE KINASE-RELATED"/>
    <property type="match status" value="1"/>
</dbReference>
<evidence type="ECO:0000313" key="9">
    <source>
        <dbReference type="Proteomes" id="UP000715965"/>
    </source>
</evidence>
<dbReference type="GO" id="GO:0016301">
    <property type="term" value="F:kinase activity"/>
    <property type="evidence" value="ECO:0007669"/>
    <property type="project" value="UniProtKB-KW"/>
</dbReference>
<keyword evidence="3" id="KW-0547">Nucleotide-binding</keyword>
<keyword evidence="4 8" id="KW-0418">Kinase</keyword>
<dbReference type="InterPro" id="IPR011611">
    <property type="entry name" value="PfkB_dom"/>
</dbReference>
<evidence type="ECO:0000256" key="1">
    <source>
        <dbReference type="ARBA" id="ARBA00010688"/>
    </source>
</evidence>
<dbReference type="PANTHER" id="PTHR43085">
    <property type="entry name" value="HEXOKINASE FAMILY MEMBER"/>
    <property type="match status" value="1"/>
</dbReference>
<keyword evidence="9" id="KW-1185">Reference proteome</keyword>
<evidence type="ECO:0000256" key="5">
    <source>
        <dbReference type="ARBA" id="ARBA00022840"/>
    </source>
</evidence>
<evidence type="ECO:0000256" key="2">
    <source>
        <dbReference type="ARBA" id="ARBA00022679"/>
    </source>
</evidence>
<evidence type="ECO:0000256" key="6">
    <source>
        <dbReference type="SAM" id="MobiDB-lite"/>
    </source>
</evidence>
<dbReference type="InterPro" id="IPR050306">
    <property type="entry name" value="PfkB_Carbo_kinase"/>
</dbReference>
<protein>
    <submittedName>
        <fullName evidence="8">Sugar kinase</fullName>
    </submittedName>
</protein>
<dbReference type="Pfam" id="PF00294">
    <property type="entry name" value="PfkB"/>
    <property type="match status" value="1"/>
</dbReference>
<reference evidence="8 9" key="1">
    <citation type="submission" date="2020-10" db="EMBL/GenBank/DDBJ databases">
        <title>Draft genome of Ramlibacter aquaticus LMG 30558.</title>
        <authorList>
            <person name="Props R."/>
        </authorList>
    </citation>
    <scope>NUCLEOTIDE SEQUENCE [LARGE SCALE GENOMIC DNA]</scope>
    <source>
        <strain evidence="8 9">LMG 30558</strain>
    </source>
</reference>
<organism evidence="8 9">
    <name type="scientific">Ramlibacter aquaticus</name>
    <dbReference type="NCBI Taxonomy" id="2780094"/>
    <lineage>
        <taxon>Bacteria</taxon>
        <taxon>Pseudomonadati</taxon>
        <taxon>Pseudomonadota</taxon>
        <taxon>Betaproteobacteria</taxon>
        <taxon>Burkholderiales</taxon>
        <taxon>Comamonadaceae</taxon>
        <taxon>Ramlibacter</taxon>
    </lineage>
</organism>
<dbReference type="CDD" id="cd01166">
    <property type="entry name" value="KdgK"/>
    <property type="match status" value="1"/>
</dbReference>
<comment type="similarity">
    <text evidence="1">Belongs to the carbohydrate kinase PfkB family.</text>
</comment>
<dbReference type="RefSeq" id="WP_193779315.1">
    <property type="nucleotide sequence ID" value="NZ_JADDOJ010000010.1"/>
</dbReference>
<keyword evidence="5" id="KW-0067">ATP-binding</keyword>
<evidence type="ECO:0000256" key="4">
    <source>
        <dbReference type="ARBA" id="ARBA00022777"/>
    </source>
</evidence>
<dbReference type="InterPro" id="IPR002173">
    <property type="entry name" value="Carboh/pur_kinase_PfkB_CS"/>
</dbReference>
<accession>A0ABR9SBR2</accession>
<proteinExistence type="inferred from homology"/>
<name>A0ABR9SBR2_9BURK</name>
<feature type="region of interest" description="Disordered" evidence="6">
    <location>
        <begin position="1"/>
        <end position="23"/>
    </location>
</feature>
<dbReference type="Proteomes" id="UP000715965">
    <property type="component" value="Unassembled WGS sequence"/>
</dbReference>
<dbReference type="Gene3D" id="3.40.1190.20">
    <property type="match status" value="1"/>
</dbReference>
<keyword evidence="2" id="KW-0808">Transferase</keyword>
<gene>
    <name evidence="8" type="ORF">IM725_04165</name>
</gene>
<dbReference type="InterPro" id="IPR029056">
    <property type="entry name" value="Ribokinase-like"/>
</dbReference>
<dbReference type="PROSITE" id="PS00584">
    <property type="entry name" value="PFKB_KINASES_2"/>
    <property type="match status" value="1"/>
</dbReference>
<evidence type="ECO:0000259" key="7">
    <source>
        <dbReference type="Pfam" id="PF00294"/>
    </source>
</evidence>
<dbReference type="EMBL" id="JADDOJ010000010">
    <property type="protein sequence ID" value="MBE7939768.1"/>
    <property type="molecule type" value="Genomic_DNA"/>
</dbReference>
<evidence type="ECO:0000256" key="3">
    <source>
        <dbReference type="ARBA" id="ARBA00022741"/>
    </source>
</evidence>
<comment type="caution">
    <text evidence="8">The sequence shown here is derived from an EMBL/GenBank/DDBJ whole genome shotgun (WGS) entry which is preliminary data.</text>
</comment>